<reference evidence="1" key="1">
    <citation type="journal article" date="2020" name="Phytopathology">
        <title>Genome Sequence Resources of Colletotrichum truncatum, C. plurivorum, C. musicola, and C. sojae: Four Species Pathogenic to Soybean (Glycine max).</title>
        <authorList>
            <person name="Rogerio F."/>
            <person name="Boufleur T.R."/>
            <person name="Ciampi-Guillardi M."/>
            <person name="Sukno S.A."/>
            <person name="Thon M.R."/>
            <person name="Massola Junior N.S."/>
            <person name="Baroncelli R."/>
        </authorList>
    </citation>
    <scope>NUCLEOTIDE SEQUENCE</scope>
    <source>
        <strain evidence="1">LFN00145</strain>
    </source>
</reference>
<protein>
    <submittedName>
        <fullName evidence="1">Uncharacterized protein</fullName>
    </submittedName>
</protein>
<accession>A0A8H6KLR7</accession>
<evidence type="ECO:0000313" key="2">
    <source>
        <dbReference type="Proteomes" id="UP000654918"/>
    </source>
</evidence>
<dbReference type="EMBL" id="WIGO01000056">
    <property type="protein sequence ID" value="KAF6833665.1"/>
    <property type="molecule type" value="Genomic_DNA"/>
</dbReference>
<evidence type="ECO:0000313" key="1">
    <source>
        <dbReference type="EMBL" id="KAF6833665.1"/>
    </source>
</evidence>
<sequence>MADFAAVKDETELELLESGDDVISIDVELAQGDRDSGFHTTNDREDPFQRSKVVQRKGAVDVKCTCVDIVHGSWGPDEPDTPATLLVLLFRFDSRRRARRVALVNMEFAFFDLQGRHRKNPEVAAISFDDSFSLVPTQRTESTTTGASGTAGGGLVGAELLSTVKWEHTVEEETTDAAYIIGSIDRLKAHAGPDNAATWTLKENGTTKKGVPAAMRVGVLLKRSTDDDFFCDLKTRIEQLFGRRDLDDPILFKTNLPASHKLMKYDIGNLGEFDLSLIEDVTVTTVRRNAVKEM</sequence>
<keyword evidence="2" id="KW-1185">Reference proteome</keyword>
<organism evidence="1 2">
    <name type="scientific">Colletotrichum plurivorum</name>
    <dbReference type="NCBI Taxonomy" id="2175906"/>
    <lineage>
        <taxon>Eukaryota</taxon>
        <taxon>Fungi</taxon>
        <taxon>Dikarya</taxon>
        <taxon>Ascomycota</taxon>
        <taxon>Pezizomycotina</taxon>
        <taxon>Sordariomycetes</taxon>
        <taxon>Hypocreomycetidae</taxon>
        <taxon>Glomerellales</taxon>
        <taxon>Glomerellaceae</taxon>
        <taxon>Colletotrichum</taxon>
        <taxon>Colletotrichum orchidearum species complex</taxon>
    </lineage>
</organism>
<comment type="caution">
    <text evidence="1">The sequence shown here is derived from an EMBL/GenBank/DDBJ whole genome shotgun (WGS) entry which is preliminary data.</text>
</comment>
<proteinExistence type="predicted"/>
<dbReference type="Proteomes" id="UP000654918">
    <property type="component" value="Unassembled WGS sequence"/>
</dbReference>
<name>A0A8H6KLR7_9PEZI</name>
<dbReference type="AlphaFoldDB" id="A0A8H6KLR7"/>
<gene>
    <name evidence="1" type="ORF">CPLU01_05386</name>
</gene>